<dbReference type="Gene3D" id="6.10.250.3130">
    <property type="match status" value="1"/>
</dbReference>
<dbReference type="OrthoDB" id="9799262at2"/>
<gene>
    <name evidence="4 7" type="primary">rpsO</name>
    <name evidence="7" type="ORF">OOA_11448</name>
</gene>
<proteinExistence type="inferred from homology"/>
<evidence type="ECO:0000256" key="6">
    <source>
        <dbReference type="RuleBase" id="RU004524"/>
    </source>
</evidence>
<organism evidence="7 8">
    <name type="scientific">Providencia burhodogranariea DSM 19968</name>
    <dbReference type="NCBI Taxonomy" id="1141662"/>
    <lineage>
        <taxon>Bacteria</taxon>
        <taxon>Pseudomonadati</taxon>
        <taxon>Pseudomonadota</taxon>
        <taxon>Gammaproteobacteria</taxon>
        <taxon>Enterobacterales</taxon>
        <taxon>Morganellaceae</taxon>
        <taxon>Providencia</taxon>
    </lineage>
</organism>
<evidence type="ECO:0000313" key="7">
    <source>
        <dbReference type="EMBL" id="EKT61170.1"/>
    </source>
</evidence>
<dbReference type="Pfam" id="PF00312">
    <property type="entry name" value="Ribosomal_S15"/>
    <property type="match status" value="1"/>
</dbReference>
<dbReference type="STRING" id="1141662.OOA_11448"/>
<dbReference type="PROSITE" id="PS00362">
    <property type="entry name" value="RIBOSOMAL_S15"/>
    <property type="match status" value="1"/>
</dbReference>
<dbReference type="Proteomes" id="UP000009336">
    <property type="component" value="Unassembled WGS sequence"/>
</dbReference>
<dbReference type="Gene3D" id="1.10.287.10">
    <property type="entry name" value="S15/NS1, RNA-binding"/>
    <property type="match status" value="1"/>
</dbReference>
<keyword evidence="4 6" id="KW-0694">RNA-binding</keyword>
<name>K8WY73_9GAMM</name>
<dbReference type="PANTHER" id="PTHR23321">
    <property type="entry name" value="RIBOSOMAL PROTEIN S15, BACTERIAL AND ORGANELLAR"/>
    <property type="match status" value="1"/>
</dbReference>
<dbReference type="SMART" id="SM01387">
    <property type="entry name" value="Ribosomal_S15"/>
    <property type="match status" value="1"/>
</dbReference>
<evidence type="ECO:0000256" key="1">
    <source>
        <dbReference type="ARBA" id="ARBA00022980"/>
    </source>
</evidence>
<dbReference type="GO" id="GO:0022627">
    <property type="term" value="C:cytosolic small ribosomal subunit"/>
    <property type="evidence" value="ECO:0007669"/>
    <property type="project" value="TreeGrafter"/>
</dbReference>
<dbReference type="AlphaFoldDB" id="K8WY73"/>
<dbReference type="GO" id="GO:0006412">
    <property type="term" value="P:translation"/>
    <property type="evidence" value="ECO:0007669"/>
    <property type="project" value="UniProtKB-UniRule"/>
</dbReference>
<dbReference type="InterPro" id="IPR009068">
    <property type="entry name" value="uS15_NS1_RNA-bd_sf"/>
</dbReference>
<dbReference type="FunFam" id="1.10.287.10:FF:000002">
    <property type="entry name" value="30S ribosomal protein S15"/>
    <property type="match status" value="1"/>
</dbReference>
<dbReference type="SUPFAM" id="SSF47060">
    <property type="entry name" value="S15/NS1 RNA-binding domain"/>
    <property type="match status" value="1"/>
</dbReference>
<comment type="function">
    <text evidence="4">Forms an intersubunit bridge (bridge B4) with the 23S rRNA of the 50S subunit in the ribosome.</text>
</comment>
<comment type="caution">
    <text evidence="7">The sequence shown here is derived from an EMBL/GenBank/DDBJ whole genome shotgun (WGS) entry which is preliminary data.</text>
</comment>
<dbReference type="EMBL" id="AKKL01000031">
    <property type="protein sequence ID" value="EKT61170.1"/>
    <property type="molecule type" value="Genomic_DNA"/>
</dbReference>
<keyword evidence="4 6" id="KW-0699">rRNA-binding</keyword>
<keyword evidence="2 4" id="KW-0687">Ribonucleoprotein</keyword>
<dbReference type="HAMAP" id="MF_01343_B">
    <property type="entry name" value="Ribosomal_uS15_B"/>
    <property type="match status" value="1"/>
</dbReference>
<dbReference type="PANTHER" id="PTHR23321:SF26">
    <property type="entry name" value="SMALL RIBOSOMAL SUBUNIT PROTEIN US15M"/>
    <property type="match status" value="1"/>
</dbReference>
<evidence type="ECO:0000256" key="3">
    <source>
        <dbReference type="ARBA" id="ARBA00064542"/>
    </source>
</evidence>
<protein>
    <recommendedName>
        <fullName evidence="4">Small ribosomal subunit protein uS15</fullName>
    </recommendedName>
</protein>
<evidence type="ECO:0000256" key="2">
    <source>
        <dbReference type="ARBA" id="ARBA00023274"/>
    </source>
</evidence>
<evidence type="ECO:0000313" key="8">
    <source>
        <dbReference type="Proteomes" id="UP000009336"/>
    </source>
</evidence>
<dbReference type="PATRIC" id="fig|1141662.3.peg.2320"/>
<dbReference type="RefSeq" id="WP_008912290.1">
    <property type="nucleotide sequence ID" value="NZ_KB233223.1"/>
</dbReference>
<dbReference type="eggNOG" id="COG0184">
    <property type="taxonomic scope" value="Bacteria"/>
</dbReference>
<evidence type="ECO:0000256" key="4">
    <source>
        <dbReference type="HAMAP-Rule" id="MF_01343"/>
    </source>
</evidence>
<dbReference type="CDD" id="cd00353">
    <property type="entry name" value="Ribosomal_S15p_S13e"/>
    <property type="match status" value="1"/>
</dbReference>
<dbReference type="HOGENOM" id="CLU_148518_0_0_6"/>
<comment type="subunit">
    <text evidence="3 4">Part of the 30S ribosomal subunit. Forms a bridge to the 50S subunit in the 70S ribosome, contacting the 23S rRNA.</text>
</comment>
<keyword evidence="1 4" id="KW-0689">Ribosomal protein</keyword>
<sequence>MSLSTEAKAKIVAEFGRGENDTGSSEVQIALLTAQINHLQSHFSEHKKDHHSRRGLLRMVAQRRRLQAYLKNKDIVGYTALIERLGLRR</sequence>
<comment type="similarity">
    <text evidence="4 5">Belongs to the universal ribosomal protein uS15 family.</text>
</comment>
<dbReference type="InterPro" id="IPR000589">
    <property type="entry name" value="Ribosomal_uS15"/>
</dbReference>
<dbReference type="GO" id="GO:0019843">
    <property type="term" value="F:rRNA binding"/>
    <property type="evidence" value="ECO:0007669"/>
    <property type="project" value="UniProtKB-UniRule"/>
</dbReference>
<dbReference type="InterPro" id="IPR005290">
    <property type="entry name" value="Ribosomal_uS15_bac-type"/>
</dbReference>
<comment type="function">
    <text evidence="4 6">One of the primary rRNA binding proteins, it binds directly to 16S rRNA where it helps nucleate assembly of the platform of the 30S subunit by binding and bridging several RNA helices of the 16S rRNA.</text>
</comment>
<dbReference type="NCBIfam" id="TIGR00952">
    <property type="entry name" value="S15_bact"/>
    <property type="match status" value="1"/>
</dbReference>
<dbReference type="GO" id="GO:0003735">
    <property type="term" value="F:structural constituent of ribosome"/>
    <property type="evidence" value="ECO:0007669"/>
    <property type="project" value="InterPro"/>
</dbReference>
<keyword evidence="8" id="KW-1185">Reference proteome</keyword>
<evidence type="ECO:0000256" key="5">
    <source>
        <dbReference type="RuleBase" id="RU003919"/>
    </source>
</evidence>
<accession>K8WY73</accession>
<reference evidence="7 8" key="1">
    <citation type="journal article" date="2012" name="BMC Genomics">
        <title>Comparative genomics of bacteria in the genus Providencia isolated from wild Drosophila melanogaster.</title>
        <authorList>
            <person name="Galac M.R."/>
            <person name="Lazzaro B.P."/>
        </authorList>
    </citation>
    <scope>NUCLEOTIDE SEQUENCE [LARGE SCALE GENOMIC DNA]</scope>
    <source>
        <strain evidence="7 8">DSM 19968</strain>
    </source>
</reference>